<organism evidence="9 10">
    <name type="scientific">Flavobacterium paronense</name>
    <dbReference type="NCBI Taxonomy" id="1392775"/>
    <lineage>
        <taxon>Bacteria</taxon>
        <taxon>Pseudomonadati</taxon>
        <taxon>Bacteroidota</taxon>
        <taxon>Flavobacteriia</taxon>
        <taxon>Flavobacteriales</taxon>
        <taxon>Flavobacteriaceae</taxon>
        <taxon>Flavobacterium</taxon>
    </lineage>
</organism>
<feature type="transmembrane region" description="Helical" evidence="8">
    <location>
        <begin position="114"/>
        <end position="132"/>
    </location>
</feature>
<keyword evidence="10" id="KW-1185">Reference proteome</keyword>
<keyword evidence="6 8" id="KW-1133">Transmembrane helix</keyword>
<evidence type="ECO:0000256" key="4">
    <source>
        <dbReference type="ARBA" id="ARBA00022679"/>
    </source>
</evidence>
<evidence type="ECO:0000256" key="2">
    <source>
        <dbReference type="ARBA" id="ARBA00022475"/>
    </source>
</evidence>
<protein>
    <recommendedName>
        <fullName evidence="11">Glycosyltransferase RgtA/B/C/D-like domain-containing protein</fullName>
    </recommendedName>
</protein>
<feature type="transmembrane region" description="Helical" evidence="8">
    <location>
        <begin position="51"/>
        <end position="75"/>
    </location>
</feature>
<feature type="transmembrane region" description="Helical" evidence="8">
    <location>
        <begin position="82"/>
        <end position="102"/>
    </location>
</feature>
<feature type="transmembrane region" description="Helical" evidence="8">
    <location>
        <begin position="204"/>
        <end position="225"/>
    </location>
</feature>
<keyword evidence="4" id="KW-0808">Transferase</keyword>
<dbReference type="PANTHER" id="PTHR33908">
    <property type="entry name" value="MANNOSYLTRANSFERASE YKCB-RELATED"/>
    <property type="match status" value="1"/>
</dbReference>
<dbReference type="PANTHER" id="PTHR33908:SF11">
    <property type="entry name" value="MEMBRANE PROTEIN"/>
    <property type="match status" value="1"/>
</dbReference>
<evidence type="ECO:0000313" key="9">
    <source>
        <dbReference type="EMBL" id="MFB9089983.1"/>
    </source>
</evidence>
<proteinExistence type="predicted"/>
<keyword evidence="5 8" id="KW-0812">Transmembrane</keyword>
<dbReference type="Proteomes" id="UP001589576">
    <property type="component" value="Unassembled WGS sequence"/>
</dbReference>
<evidence type="ECO:0000313" key="10">
    <source>
        <dbReference type="Proteomes" id="UP001589576"/>
    </source>
</evidence>
<accession>A0ABV5GFV5</accession>
<keyword evidence="7 8" id="KW-0472">Membrane</keyword>
<reference evidence="9 10" key="1">
    <citation type="submission" date="2024-09" db="EMBL/GenBank/DDBJ databases">
        <authorList>
            <person name="Sun Q."/>
            <person name="Mori K."/>
        </authorList>
    </citation>
    <scope>NUCLEOTIDE SEQUENCE [LARGE SCALE GENOMIC DNA]</scope>
    <source>
        <strain evidence="9 10">CECT 8460</strain>
    </source>
</reference>
<sequence length="419" mass="49171">MKSFFGKYKYHILILVIGIIWISVFDFLTQMSSQGVMHSDSYNYQESAKNLYVFFTGHIYRPILMAAITGIPYLFGGSDESIFAFSFYVNLSCWFASFLLLFEILKEFSKPKTAFVFTLFAIFIVGNTVHVFHLLTETIFQFFIILAFYLMLKYYKTKEFWYLSLSLSLLLSSMLIKPGSKFLAIVVTLYFIKEILRNYKSKSIIFLYGSLLMIGIQCVGMKYQFGNFTITYIDSVTYYAYVGSKAMCIKYGKEYSQKDNPRADYLFSYDAINQKKIAGEDFKNQLQFNTLNLTKAYFLDIIENTKSGNSCIEECKNWKKRSHFEFWRKLLFDVSKWQNRIFTLLAFILALYYFLKTYKKPSALIFASFFILYIIILSGISCGQGDRFHLVTFSFMLVLLAKYLSDTKYFKPFFELPQR</sequence>
<evidence type="ECO:0000256" key="6">
    <source>
        <dbReference type="ARBA" id="ARBA00022989"/>
    </source>
</evidence>
<dbReference type="EMBL" id="JBHMFB010000017">
    <property type="protein sequence ID" value="MFB9089983.1"/>
    <property type="molecule type" value="Genomic_DNA"/>
</dbReference>
<dbReference type="RefSeq" id="WP_290284714.1">
    <property type="nucleotide sequence ID" value="NZ_JAUFQN010000019.1"/>
</dbReference>
<name>A0ABV5GFV5_9FLAO</name>
<dbReference type="InterPro" id="IPR050297">
    <property type="entry name" value="LipidA_mod_glycosyltrf_83"/>
</dbReference>
<evidence type="ECO:0000256" key="8">
    <source>
        <dbReference type="SAM" id="Phobius"/>
    </source>
</evidence>
<feature type="transmembrane region" description="Helical" evidence="8">
    <location>
        <begin position="161"/>
        <end position="192"/>
    </location>
</feature>
<evidence type="ECO:0008006" key="11">
    <source>
        <dbReference type="Google" id="ProtNLM"/>
    </source>
</evidence>
<comment type="subcellular location">
    <subcellularLocation>
        <location evidence="1">Cell membrane</location>
        <topology evidence="1">Multi-pass membrane protein</topology>
    </subcellularLocation>
</comment>
<evidence type="ECO:0000256" key="5">
    <source>
        <dbReference type="ARBA" id="ARBA00022692"/>
    </source>
</evidence>
<feature type="transmembrane region" description="Helical" evidence="8">
    <location>
        <begin position="387"/>
        <end position="404"/>
    </location>
</feature>
<evidence type="ECO:0000256" key="3">
    <source>
        <dbReference type="ARBA" id="ARBA00022676"/>
    </source>
</evidence>
<gene>
    <name evidence="9" type="ORF">ACFFUU_10250</name>
</gene>
<feature type="transmembrane region" description="Helical" evidence="8">
    <location>
        <begin position="12"/>
        <end position="31"/>
    </location>
</feature>
<comment type="caution">
    <text evidence="9">The sequence shown here is derived from an EMBL/GenBank/DDBJ whole genome shotgun (WGS) entry which is preliminary data.</text>
</comment>
<keyword evidence="3" id="KW-0328">Glycosyltransferase</keyword>
<feature type="transmembrane region" description="Helical" evidence="8">
    <location>
        <begin position="337"/>
        <end position="355"/>
    </location>
</feature>
<feature type="transmembrane region" description="Helical" evidence="8">
    <location>
        <begin position="362"/>
        <end position="381"/>
    </location>
</feature>
<evidence type="ECO:0000256" key="7">
    <source>
        <dbReference type="ARBA" id="ARBA00023136"/>
    </source>
</evidence>
<keyword evidence="2" id="KW-1003">Cell membrane</keyword>
<evidence type="ECO:0000256" key="1">
    <source>
        <dbReference type="ARBA" id="ARBA00004651"/>
    </source>
</evidence>